<proteinExistence type="predicted"/>
<evidence type="ECO:0000256" key="1">
    <source>
        <dbReference type="SAM" id="SignalP"/>
    </source>
</evidence>
<dbReference type="EMBL" id="BJWL01000016">
    <property type="protein sequence ID" value="GFZ03446.1"/>
    <property type="molecule type" value="Genomic_DNA"/>
</dbReference>
<keyword evidence="1" id="KW-0732">Signal</keyword>
<evidence type="ECO:0000313" key="2">
    <source>
        <dbReference type="EMBL" id="GFZ03446.1"/>
    </source>
</evidence>
<reference evidence="2 3" key="1">
    <citation type="submission" date="2019-07" db="EMBL/GenBank/DDBJ databases">
        <title>De Novo Assembly of kiwifruit Actinidia rufa.</title>
        <authorList>
            <person name="Sugita-Konishi S."/>
            <person name="Sato K."/>
            <person name="Mori E."/>
            <person name="Abe Y."/>
            <person name="Kisaki G."/>
            <person name="Hamano K."/>
            <person name="Suezawa K."/>
            <person name="Otani M."/>
            <person name="Fukuda T."/>
            <person name="Manabe T."/>
            <person name="Gomi K."/>
            <person name="Tabuchi M."/>
            <person name="Akimitsu K."/>
            <person name="Kataoka I."/>
        </authorList>
    </citation>
    <scope>NUCLEOTIDE SEQUENCE [LARGE SCALE GENOMIC DNA]</scope>
    <source>
        <strain evidence="3">cv. Fuchu</strain>
    </source>
</reference>
<organism evidence="2 3">
    <name type="scientific">Actinidia rufa</name>
    <dbReference type="NCBI Taxonomy" id="165716"/>
    <lineage>
        <taxon>Eukaryota</taxon>
        <taxon>Viridiplantae</taxon>
        <taxon>Streptophyta</taxon>
        <taxon>Embryophyta</taxon>
        <taxon>Tracheophyta</taxon>
        <taxon>Spermatophyta</taxon>
        <taxon>Magnoliopsida</taxon>
        <taxon>eudicotyledons</taxon>
        <taxon>Gunneridae</taxon>
        <taxon>Pentapetalae</taxon>
        <taxon>asterids</taxon>
        <taxon>Ericales</taxon>
        <taxon>Actinidiaceae</taxon>
        <taxon>Actinidia</taxon>
    </lineage>
</organism>
<dbReference type="Proteomes" id="UP000585474">
    <property type="component" value="Unassembled WGS sequence"/>
</dbReference>
<keyword evidence="3" id="KW-1185">Reference proteome</keyword>
<feature type="signal peptide" evidence="1">
    <location>
        <begin position="1"/>
        <end position="23"/>
    </location>
</feature>
<name>A0A7J0FXQ0_9ERIC</name>
<evidence type="ECO:0000313" key="3">
    <source>
        <dbReference type="Proteomes" id="UP000585474"/>
    </source>
</evidence>
<feature type="chain" id="PRO_5029632571" evidence="1">
    <location>
        <begin position="24"/>
        <end position="165"/>
    </location>
</feature>
<gene>
    <name evidence="2" type="ORF">Acr_16g0000700</name>
</gene>
<accession>A0A7J0FXQ0</accession>
<comment type="caution">
    <text evidence="2">The sequence shown here is derived from an EMBL/GenBank/DDBJ whole genome shotgun (WGS) entry which is preliminary data.</text>
</comment>
<dbReference type="AlphaFoldDB" id="A0A7J0FXQ0"/>
<sequence length="165" mass="16763">MGAARGSFAMQVILCPLTCFGIAVDRCLLINPQLGDVNAWLCYDRAQESIVPLPRFVVRYRSDGGGGRIVLEVKGGSVGDGIGSKGIFGYRGGGVMYGGRRVVMCGGRMLEEAKGGGGSDGGGIGSRGMVVEMYFGGEMVEEAKGGGSGGGGGWCNGSNGVVVVV</sequence>
<protein>
    <submittedName>
        <fullName evidence="2">Uncharacterized protein</fullName>
    </submittedName>
</protein>